<name>A0A914D9Y9_9BILA</name>
<dbReference type="AlphaFoldDB" id="A0A914D9Y9"/>
<feature type="region of interest" description="Disordered" evidence="1">
    <location>
        <begin position="1"/>
        <end position="30"/>
    </location>
</feature>
<evidence type="ECO:0000313" key="2">
    <source>
        <dbReference type="Proteomes" id="UP000887540"/>
    </source>
</evidence>
<sequence>MGRLSSHPKSGREHRPQQKGTTSSPDDTTIYTEVTEVTNQLASGDPRWKQGLNPLVDREILGGKIVAYQIQWFNGGWSGWYVPGINDLDWVVNTGSDDQQGQRLVWSYFYDHAHKYIIATN</sequence>
<keyword evidence="2" id="KW-1185">Reference proteome</keyword>
<protein>
    <submittedName>
        <fullName evidence="3">Uncharacterized protein</fullName>
    </submittedName>
</protein>
<organism evidence="2 3">
    <name type="scientific">Acrobeloides nanus</name>
    <dbReference type="NCBI Taxonomy" id="290746"/>
    <lineage>
        <taxon>Eukaryota</taxon>
        <taxon>Metazoa</taxon>
        <taxon>Ecdysozoa</taxon>
        <taxon>Nematoda</taxon>
        <taxon>Chromadorea</taxon>
        <taxon>Rhabditida</taxon>
        <taxon>Tylenchina</taxon>
        <taxon>Cephalobomorpha</taxon>
        <taxon>Cephaloboidea</taxon>
        <taxon>Cephalobidae</taxon>
        <taxon>Acrobeloides</taxon>
    </lineage>
</organism>
<reference evidence="3" key="1">
    <citation type="submission" date="2022-11" db="UniProtKB">
        <authorList>
            <consortium name="WormBaseParasite"/>
        </authorList>
    </citation>
    <scope>IDENTIFICATION</scope>
</reference>
<dbReference type="Proteomes" id="UP000887540">
    <property type="component" value="Unplaced"/>
</dbReference>
<accession>A0A914D9Y9</accession>
<evidence type="ECO:0000256" key="1">
    <source>
        <dbReference type="SAM" id="MobiDB-lite"/>
    </source>
</evidence>
<dbReference type="WBParaSite" id="ACRNAN_scaffold2103.g7392.t1">
    <property type="protein sequence ID" value="ACRNAN_scaffold2103.g7392.t1"/>
    <property type="gene ID" value="ACRNAN_scaffold2103.g7392"/>
</dbReference>
<evidence type="ECO:0000313" key="3">
    <source>
        <dbReference type="WBParaSite" id="ACRNAN_scaffold2103.g7392.t1"/>
    </source>
</evidence>
<proteinExistence type="predicted"/>
<feature type="compositionally biased region" description="Polar residues" evidence="1">
    <location>
        <begin position="18"/>
        <end position="30"/>
    </location>
</feature>